<evidence type="ECO:0000256" key="4">
    <source>
        <dbReference type="ARBA" id="ARBA00022525"/>
    </source>
</evidence>
<keyword evidence="14" id="KW-1185">Reference proteome</keyword>
<organism evidence="13 14">
    <name type="scientific">Gigaspora margarita</name>
    <dbReference type="NCBI Taxonomy" id="4874"/>
    <lineage>
        <taxon>Eukaryota</taxon>
        <taxon>Fungi</taxon>
        <taxon>Fungi incertae sedis</taxon>
        <taxon>Mucoromycota</taxon>
        <taxon>Glomeromycotina</taxon>
        <taxon>Glomeromycetes</taxon>
        <taxon>Diversisporales</taxon>
        <taxon>Gigasporaceae</taxon>
        <taxon>Gigaspora</taxon>
    </lineage>
</organism>
<dbReference type="EMBL" id="WTPW01000771">
    <property type="protein sequence ID" value="KAF0481469.1"/>
    <property type="molecule type" value="Genomic_DNA"/>
</dbReference>
<dbReference type="GO" id="GO:0004167">
    <property type="term" value="F:dopachrome isomerase activity"/>
    <property type="evidence" value="ECO:0007669"/>
    <property type="project" value="UniProtKB-EC"/>
</dbReference>
<evidence type="ECO:0000256" key="1">
    <source>
        <dbReference type="ARBA" id="ARBA00004613"/>
    </source>
</evidence>
<proteinExistence type="inferred from homology"/>
<evidence type="ECO:0000256" key="10">
    <source>
        <dbReference type="ARBA" id="ARBA00041631"/>
    </source>
</evidence>
<name>A0A8H4EHB2_GIGMA</name>
<dbReference type="GO" id="GO:0005615">
    <property type="term" value="C:extracellular space"/>
    <property type="evidence" value="ECO:0007669"/>
    <property type="project" value="UniProtKB-KW"/>
</dbReference>
<dbReference type="Pfam" id="PF01187">
    <property type="entry name" value="MIF"/>
    <property type="match status" value="1"/>
</dbReference>
<evidence type="ECO:0000256" key="11">
    <source>
        <dbReference type="ARBA" id="ARBA00041912"/>
    </source>
</evidence>
<comment type="subcellular location">
    <subcellularLocation>
        <location evidence="1">Secreted</location>
    </subcellularLocation>
</comment>
<dbReference type="InterPro" id="IPR014347">
    <property type="entry name" value="Tautomerase/MIF_sf"/>
</dbReference>
<dbReference type="EC" id="5.3.3.12" evidence="8"/>
<dbReference type="SUPFAM" id="SSF55331">
    <property type="entry name" value="Tautomerase/MIF"/>
    <property type="match status" value="1"/>
</dbReference>
<dbReference type="InterPro" id="IPR001398">
    <property type="entry name" value="Macrophage_inhib_fac"/>
</dbReference>
<evidence type="ECO:0000256" key="8">
    <source>
        <dbReference type="ARBA" id="ARBA00038932"/>
    </source>
</evidence>
<evidence type="ECO:0000313" key="14">
    <source>
        <dbReference type="Proteomes" id="UP000439903"/>
    </source>
</evidence>
<keyword evidence="5" id="KW-0413">Isomerase</keyword>
<gene>
    <name evidence="13" type="ORF">F8M41_023605</name>
</gene>
<sequence length="183" mass="21097">MPSIEVKTNVKVPDKTTFLQALSDKGAEILNKPKEYMQIILEDEVAMTFAGTSDPTFCVNIFSRNSFSNLSKNTEMSQEFSKFIEEKLCIPPNRGYFFLKDPGEHRCVKNIYIQKQKAMVKSSKEWLEKAVSDGHIEYDKFTDLAEIGSGGLKYDWIDYEKIIKDSTIEVYKLYIEPRIPDII</sequence>
<evidence type="ECO:0000256" key="12">
    <source>
        <dbReference type="ARBA" id="ARBA00042730"/>
    </source>
</evidence>
<keyword evidence="4" id="KW-0964">Secreted</keyword>
<evidence type="ECO:0000256" key="7">
    <source>
        <dbReference type="ARBA" id="ARBA00036823"/>
    </source>
</evidence>
<accession>A0A8H4EHB2</accession>
<comment type="similarity">
    <text evidence="2">Belongs to the MIF family.</text>
</comment>
<dbReference type="OrthoDB" id="255819at2759"/>
<comment type="catalytic activity">
    <reaction evidence="7">
        <text>L-dopachrome = 5,6-dihydroxyindole-2-carboxylate</text>
        <dbReference type="Rhea" id="RHEA:13041"/>
        <dbReference type="ChEBI" id="CHEBI:16875"/>
        <dbReference type="ChEBI" id="CHEBI:57509"/>
        <dbReference type="EC" id="5.3.3.12"/>
    </reaction>
</comment>
<dbReference type="Proteomes" id="UP000439903">
    <property type="component" value="Unassembled WGS sequence"/>
</dbReference>
<evidence type="ECO:0000256" key="9">
    <source>
        <dbReference type="ARBA" id="ARBA00039086"/>
    </source>
</evidence>
<reference evidence="13 14" key="1">
    <citation type="journal article" date="2019" name="Environ. Microbiol.">
        <title>At the nexus of three kingdoms: the genome of the mycorrhizal fungus Gigaspora margarita provides insights into plant, endobacterial and fungal interactions.</title>
        <authorList>
            <person name="Venice F."/>
            <person name="Ghignone S."/>
            <person name="Salvioli di Fossalunga A."/>
            <person name="Amselem J."/>
            <person name="Novero M."/>
            <person name="Xianan X."/>
            <person name="Sedzielewska Toro K."/>
            <person name="Morin E."/>
            <person name="Lipzen A."/>
            <person name="Grigoriev I.V."/>
            <person name="Henrissat B."/>
            <person name="Martin F.M."/>
            <person name="Bonfante P."/>
        </authorList>
    </citation>
    <scope>NUCLEOTIDE SEQUENCE [LARGE SCALE GENOMIC DNA]</scope>
    <source>
        <strain evidence="13 14">BEG34</strain>
    </source>
</reference>
<dbReference type="PANTHER" id="PTHR11954:SF6">
    <property type="entry name" value="MACROPHAGE MIGRATION INHIBITORY FACTOR"/>
    <property type="match status" value="1"/>
</dbReference>
<evidence type="ECO:0000256" key="2">
    <source>
        <dbReference type="ARBA" id="ARBA00005851"/>
    </source>
</evidence>
<comment type="caution">
    <text evidence="13">The sequence shown here is derived from an EMBL/GenBank/DDBJ whole genome shotgun (WGS) entry which is preliminary data.</text>
</comment>
<comment type="catalytic activity">
    <reaction evidence="6">
        <text>3-phenylpyruvate = enol-phenylpyruvate</text>
        <dbReference type="Rhea" id="RHEA:17097"/>
        <dbReference type="ChEBI" id="CHEBI:16815"/>
        <dbReference type="ChEBI" id="CHEBI:18005"/>
        <dbReference type="EC" id="5.3.2.1"/>
    </reaction>
</comment>
<dbReference type="GO" id="GO:0050178">
    <property type="term" value="F:phenylpyruvate tautomerase activity"/>
    <property type="evidence" value="ECO:0007669"/>
    <property type="project" value="UniProtKB-EC"/>
</dbReference>
<evidence type="ECO:0000256" key="6">
    <source>
        <dbReference type="ARBA" id="ARBA00036735"/>
    </source>
</evidence>
<evidence type="ECO:0000256" key="5">
    <source>
        <dbReference type="ARBA" id="ARBA00023235"/>
    </source>
</evidence>
<dbReference type="EC" id="5.3.2.1" evidence="9"/>
<dbReference type="PANTHER" id="PTHR11954">
    <property type="entry name" value="D-DOPACHROME DECARBOXYLASE"/>
    <property type="match status" value="1"/>
</dbReference>
<evidence type="ECO:0000313" key="13">
    <source>
        <dbReference type="EMBL" id="KAF0481469.1"/>
    </source>
</evidence>
<dbReference type="Gene3D" id="3.30.429.10">
    <property type="entry name" value="Macrophage Migration Inhibitory Factor"/>
    <property type="match status" value="1"/>
</dbReference>
<dbReference type="AlphaFoldDB" id="A0A8H4EHB2"/>
<evidence type="ECO:0000256" key="3">
    <source>
        <dbReference type="ARBA" id="ARBA00022514"/>
    </source>
</evidence>
<keyword evidence="3" id="KW-0202">Cytokine</keyword>
<protein>
    <recommendedName>
        <fullName evidence="12">L-dopachrome isomerase</fullName>
        <ecNumber evidence="9">5.3.2.1</ecNumber>
        <ecNumber evidence="8">5.3.3.12</ecNumber>
    </recommendedName>
    <alternativeName>
        <fullName evidence="10">L-dopachrome tautomerase</fullName>
    </alternativeName>
    <alternativeName>
        <fullName evidence="11">Phenylpyruvate tautomerase</fullName>
    </alternativeName>
</protein>